<comment type="caution">
    <text evidence="1">The sequence shown here is derived from an EMBL/GenBank/DDBJ whole genome shotgun (WGS) entry which is preliminary data.</text>
</comment>
<reference evidence="1" key="1">
    <citation type="submission" date="2020-07" db="EMBL/GenBank/DDBJ databases">
        <title>Huge and variable diversity of episymbiotic CPR bacteria and DPANN archaea in groundwater ecosystems.</title>
        <authorList>
            <person name="He C.Y."/>
            <person name="Keren R."/>
            <person name="Whittaker M."/>
            <person name="Farag I.F."/>
            <person name="Doudna J."/>
            <person name="Cate J.H.D."/>
            <person name="Banfield J.F."/>
        </authorList>
    </citation>
    <scope>NUCLEOTIDE SEQUENCE</scope>
    <source>
        <strain evidence="1">NC_groundwater_193_Ag_S-0.1um_51_7</strain>
    </source>
</reference>
<dbReference type="Proteomes" id="UP000724148">
    <property type="component" value="Unassembled WGS sequence"/>
</dbReference>
<evidence type="ECO:0000313" key="1">
    <source>
        <dbReference type="EMBL" id="MBI2097157.1"/>
    </source>
</evidence>
<sequence length="46" mass="5491">MIKKVGGKYVVMSEHTGRKFGSYNTKAEAEKRLRQIEVFKYLKRRK</sequence>
<accession>A0A931SE08</accession>
<protein>
    <submittedName>
        <fullName evidence="1">Uncharacterized protein</fullName>
    </submittedName>
</protein>
<name>A0A931SE08_9BACT</name>
<gene>
    <name evidence="1" type="ORF">HYT40_03365</name>
</gene>
<dbReference type="AlphaFoldDB" id="A0A931SE08"/>
<evidence type="ECO:0000313" key="2">
    <source>
        <dbReference type="Proteomes" id="UP000724148"/>
    </source>
</evidence>
<organism evidence="1 2">
    <name type="scientific">Candidatus Sungiibacteriota bacterium</name>
    <dbReference type="NCBI Taxonomy" id="2750080"/>
    <lineage>
        <taxon>Bacteria</taxon>
        <taxon>Candidatus Sungiibacteriota</taxon>
    </lineage>
</organism>
<dbReference type="EMBL" id="JACOZA010000083">
    <property type="protein sequence ID" value="MBI2097157.1"/>
    <property type="molecule type" value="Genomic_DNA"/>
</dbReference>
<proteinExistence type="predicted"/>